<sequence length="206" mass="22128">MGFSFPARKLLSFSFYTSTFCELGRANSGETRVLTLQQEKFGAAVPKHGAKLGFGASAGFSGAAAPAFGGQSQVQMVLQRQNTLKLAQLQEPVAPQRQLSAKTAPNCLLKALQREKMALQRLVSAKKDAFKLNALQKILDAKWPAVLLPSLSLSVSLSPPSLSRHLSLLDVGDRTRSRRILRVGDLQPVAIANGGGWVGDFKLGLN</sequence>
<dbReference type="AlphaFoldDB" id="A0AA88CL17"/>
<evidence type="ECO:0000313" key="1">
    <source>
        <dbReference type="EMBL" id="GMN21700.1"/>
    </source>
</evidence>
<accession>A0AA88CL17</accession>
<organism evidence="1 2">
    <name type="scientific">Ficus carica</name>
    <name type="common">Common fig</name>
    <dbReference type="NCBI Taxonomy" id="3494"/>
    <lineage>
        <taxon>Eukaryota</taxon>
        <taxon>Viridiplantae</taxon>
        <taxon>Streptophyta</taxon>
        <taxon>Embryophyta</taxon>
        <taxon>Tracheophyta</taxon>
        <taxon>Spermatophyta</taxon>
        <taxon>Magnoliopsida</taxon>
        <taxon>eudicotyledons</taxon>
        <taxon>Gunneridae</taxon>
        <taxon>Pentapetalae</taxon>
        <taxon>rosids</taxon>
        <taxon>fabids</taxon>
        <taxon>Rosales</taxon>
        <taxon>Moraceae</taxon>
        <taxon>Ficeae</taxon>
        <taxon>Ficus</taxon>
    </lineage>
</organism>
<dbReference type="Gramene" id="FCD_00024029-RA">
    <property type="protein sequence ID" value="FCD_00024029-RA:cds"/>
    <property type="gene ID" value="FCD_00024029"/>
</dbReference>
<evidence type="ECO:0000313" key="2">
    <source>
        <dbReference type="Proteomes" id="UP001187192"/>
    </source>
</evidence>
<dbReference type="EMBL" id="BTGU01005309">
    <property type="protein sequence ID" value="GMN21700.1"/>
    <property type="molecule type" value="Genomic_DNA"/>
</dbReference>
<comment type="caution">
    <text evidence="1">The sequence shown here is derived from an EMBL/GenBank/DDBJ whole genome shotgun (WGS) entry which is preliminary data.</text>
</comment>
<dbReference type="Proteomes" id="UP001187192">
    <property type="component" value="Unassembled WGS sequence"/>
</dbReference>
<keyword evidence="2" id="KW-1185">Reference proteome</keyword>
<proteinExistence type="predicted"/>
<gene>
    <name evidence="1" type="ORF">TIFTF001_047311</name>
</gene>
<protein>
    <submittedName>
        <fullName evidence="1">Uncharacterized protein</fullName>
    </submittedName>
</protein>
<reference evidence="1" key="1">
    <citation type="submission" date="2023-07" db="EMBL/GenBank/DDBJ databases">
        <title>draft genome sequence of fig (Ficus carica).</title>
        <authorList>
            <person name="Takahashi T."/>
            <person name="Nishimura K."/>
        </authorList>
    </citation>
    <scope>NUCLEOTIDE SEQUENCE</scope>
</reference>
<name>A0AA88CL17_FICCA</name>